<comment type="caution">
    <text evidence="2">The sequence shown here is derived from an EMBL/GenBank/DDBJ whole genome shotgun (WGS) entry which is preliminary data.</text>
</comment>
<reference evidence="2 3" key="1">
    <citation type="submission" date="2024-10" db="EMBL/GenBank/DDBJ databases">
        <title>The Natural Products Discovery Center: Release of the First 8490 Sequenced Strains for Exploring Actinobacteria Biosynthetic Diversity.</title>
        <authorList>
            <person name="Kalkreuter E."/>
            <person name="Kautsar S.A."/>
            <person name="Yang D."/>
            <person name="Bader C.D."/>
            <person name="Teijaro C.N."/>
            <person name="Fluegel L."/>
            <person name="Davis C.M."/>
            <person name="Simpson J.R."/>
            <person name="Lauterbach L."/>
            <person name="Steele A.D."/>
            <person name="Gui C."/>
            <person name="Meng S."/>
            <person name="Li G."/>
            <person name="Viehrig K."/>
            <person name="Ye F."/>
            <person name="Su P."/>
            <person name="Kiefer A.F."/>
            <person name="Nichols A."/>
            <person name="Cepeda A.J."/>
            <person name="Yan W."/>
            <person name="Fan B."/>
            <person name="Jiang Y."/>
            <person name="Adhikari A."/>
            <person name="Zheng C.-J."/>
            <person name="Schuster L."/>
            <person name="Cowan T.M."/>
            <person name="Smanski M.J."/>
            <person name="Chevrette M.G."/>
            <person name="De Carvalho L.P.S."/>
            <person name="Shen B."/>
        </authorList>
    </citation>
    <scope>NUCLEOTIDE SEQUENCE [LARGE SCALE GENOMIC DNA]</scope>
    <source>
        <strain evidence="2 3">NPDC019275</strain>
    </source>
</reference>
<feature type="region of interest" description="Disordered" evidence="1">
    <location>
        <begin position="1"/>
        <end position="48"/>
    </location>
</feature>
<evidence type="ECO:0000256" key="1">
    <source>
        <dbReference type="SAM" id="MobiDB-lite"/>
    </source>
</evidence>
<proteinExistence type="predicted"/>
<sequence>MTPDNTAVLDTTGLRDLPRPKMPEHKKAPDQRMLFEGGASQRELTYST</sequence>
<evidence type="ECO:0000313" key="3">
    <source>
        <dbReference type="Proteomes" id="UP001611415"/>
    </source>
</evidence>
<evidence type="ECO:0000313" key="2">
    <source>
        <dbReference type="EMBL" id="MFI2475557.1"/>
    </source>
</evidence>
<dbReference type="EMBL" id="JBIRYO010000012">
    <property type="protein sequence ID" value="MFI2475557.1"/>
    <property type="molecule type" value="Genomic_DNA"/>
</dbReference>
<organism evidence="2 3">
    <name type="scientific">Nocardia xishanensis</name>
    <dbReference type="NCBI Taxonomy" id="238964"/>
    <lineage>
        <taxon>Bacteria</taxon>
        <taxon>Bacillati</taxon>
        <taxon>Actinomycetota</taxon>
        <taxon>Actinomycetes</taxon>
        <taxon>Mycobacteriales</taxon>
        <taxon>Nocardiaceae</taxon>
        <taxon>Nocardia</taxon>
    </lineage>
</organism>
<name>A0ABW7X3F3_9NOCA</name>
<dbReference type="Proteomes" id="UP001611415">
    <property type="component" value="Unassembled WGS sequence"/>
</dbReference>
<protein>
    <submittedName>
        <fullName evidence="2">Uncharacterized protein</fullName>
    </submittedName>
</protein>
<accession>A0ABW7X3F3</accession>
<feature type="compositionally biased region" description="Basic and acidic residues" evidence="1">
    <location>
        <begin position="16"/>
        <end position="30"/>
    </location>
</feature>
<gene>
    <name evidence="2" type="ORF">ACH49W_19470</name>
</gene>
<keyword evidence="3" id="KW-1185">Reference proteome</keyword>
<dbReference type="RefSeq" id="WP_357400259.1">
    <property type="nucleotide sequence ID" value="NZ_JBEYCD010000001.1"/>
</dbReference>